<dbReference type="InterPro" id="IPR036388">
    <property type="entry name" value="WH-like_DNA-bd_sf"/>
</dbReference>
<comment type="caution">
    <text evidence="6">The sequence shown here is derived from an EMBL/GenBank/DDBJ whole genome shotgun (WGS) entry which is preliminary data.</text>
</comment>
<dbReference type="Gene3D" id="1.10.10.10">
    <property type="entry name" value="Winged helix-like DNA-binding domain superfamily/Winged helix DNA-binding domain"/>
    <property type="match status" value="1"/>
</dbReference>
<dbReference type="Pfam" id="PF03466">
    <property type="entry name" value="LysR_substrate"/>
    <property type="match status" value="1"/>
</dbReference>
<dbReference type="Pfam" id="PF00126">
    <property type="entry name" value="HTH_1"/>
    <property type="match status" value="1"/>
</dbReference>
<dbReference type="GO" id="GO:0003700">
    <property type="term" value="F:DNA-binding transcription factor activity"/>
    <property type="evidence" value="ECO:0007669"/>
    <property type="project" value="InterPro"/>
</dbReference>
<dbReference type="Gene3D" id="3.40.190.290">
    <property type="match status" value="1"/>
</dbReference>
<keyword evidence="2" id="KW-0805">Transcription regulation</keyword>
<evidence type="ECO:0000313" key="7">
    <source>
        <dbReference type="Proteomes" id="UP000541426"/>
    </source>
</evidence>
<organism evidence="6 7">
    <name type="scientific">Sagittula marina</name>
    <dbReference type="NCBI Taxonomy" id="943940"/>
    <lineage>
        <taxon>Bacteria</taxon>
        <taxon>Pseudomonadati</taxon>
        <taxon>Pseudomonadota</taxon>
        <taxon>Alphaproteobacteria</taxon>
        <taxon>Rhodobacterales</taxon>
        <taxon>Roseobacteraceae</taxon>
        <taxon>Sagittula</taxon>
    </lineage>
</organism>
<keyword evidence="4" id="KW-0804">Transcription</keyword>
<dbReference type="AlphaFoldDB" id="A0A7W6DTF2"/>
<dbReference type="InterPro" id="IPR000847">
    <property type="entry name" value="LysR_HTH_N"/>
</dbReference>
<evidence type="ECO:0000256" key="3">
    <source>
        <dbReference type="ARBA" id="ARBA00023125"/>
    </source>
</evidence>
<reference evidence="6 7" key="1">
    <citation type="submission" date="2020-08" db="EMBL/GenBank/DDBJ databases">
        <title>Genomic Encyclopedia of Type Strains, Phase IV (KMG-IV): sequencing the most valuable type-strain genomes for metagenomic binning, comparative biology and taxonomic classification.</title>
        <authorList>
            <person name="Goeker M."/>
        </authorList>
    </citation>
    <scope>NUCLEOTIDE SEQUENCE [LARGE SCALE GENOMIC DNA]</scope>
    <source>
        <strain evidence="6 7">DSM 102235</strain>
    </source>
</reference>
<accession>A0A7W6DTF2</accession>
<dbReference type="EMBL" id="JACIEJ010000025">
    <property type="protein sequence ID" value="MBB3988479.1"/>
    <property type="molecule type" value="Genomic_DNA"/>
</dbReference>
<evidence type="ECO:0000256" key="4">
    <source>
        <dbReference type="ARBA" id="ARBA00023163"/>
    </source>
</evidence>
<protein>
    <submittedName>
        <fullName evidence="6">DNA-binding transcriptional LysR family regulator</fullName>
    </submittedName>
</protein>
<dbReference type="GO" id="GO:0003677">
    <property type="term" value="F:DNA binding"/>
    <property type="evidence" value="ECO:0007669"/>
    <property type="project" value="UniProtKB-KW"/>
</dbReference>
<name>A0A7W6DTF2_9RHOB</name>
<proteinExistence type="inferred from homology"/>
<dbReference type="FunFam" id="1.10.10.10:FF:000001">
    <property type="entry name" value="LysR family transcriptional regulator"/>
    <property type="match status" value="1"/>
</dbReference>
<dbReference type="Proteomes" id="UP000541426">
    <property type="component" value="Unassembled WGS sequence"/>
</dbReference>
<dbReference type="GO" id="GO:0005829">
    <property type="term" value="C:cytosol"/>
    <property type="evidence" value="ECO:0007669"/>
    <property type="project" value="TreeGrafter"/>
</dbReference>
<dbReference type="PROSITE" id="PS50931">
    <property type="entry name" value="HTH_LYSR"/>
    <property type="match status" value="1"/>
</dbReference>
<evidence type="ECO:0000313" key="6">
    <source>
        <dbReference type="EMBL" id="MBB3988479.1"/>
    </source>
</evidence>
<feature type="domain" description="HTH lysR-type" evidence="5">
    <location>
        <begin position="1"/>
        <end position="57"/>
    </location>
</feature>
<dbReference type="InterPro" id="IPR050950">
    <property type="entry name" value="HTH-type_LysR_regulators"/>
</dbReference>
<evidence type="ECO:0000256" key="2">
    <source>
        <dbReference type="ARBA" id="ARBA00023015"/>
    </source>
</evidence>
<dbReference type="PANTHER" id="PTHR30419">
    <property type="entry name" value="HTH-TYPE TRANSCRIPTIONAL REGULATOR YBHD"/>
    <property type="match status" value="1"/>
</dbReference>
<keyword evidence="3 6" id="KW-0238">DNA-binding</keyword>
<dbReference type="InterPro" id="IPR036390">
    <property type="entry name" value="WH_DNA-bd_sf"/>
</dbReference>
<evidence type="ECO:0000256" key="1">
    <source>
        <dbReference type="ARBA" id="ARBA00009437"/>
    </source>
</evidence>
<dbReference type="RefSeq" id="WP_183970347.1">
    <property type="nucleotide sequence ID" value="NZ_BAABBZ010000003.1"/>
</dbReference>
<dbReference type="SUPFAM" id="SSF46785">
    <property type="entry name" value="Winged helix' DNA-binding domain"/>
    <property type="match status" value="1"/>
</dbReference>
<dbReference type="InterPro" id="IPR005119">
    <property type="entry name" value="LysR_subst-bd"/>
</dbReference>
<evidence type="ECO:0000259" key="5">
    <source>
        <dbReference type="PROSITE" id="PS50931"/>
    </source>
</evidence>
<keyword evidence="7" id="KW-1185">Reference proteome</keyword>
<dbReference type="PRINTS" id="PR00039">
    <property type="entry name" value="HTHLYSR"/>
</dbReference>
<dbReference type="PANTHER" id="PTHR30419:SF31">
    <property type="entry name" value="BLR3139 PROTEIN"/>
    <property type="match status" value="1"/>
</dbReference>
<dbReference type="CDD" id="cd05466">
    <property type="entry name" value="PBP2_LTTR_substrate"/>
    <property type="match status" value="1"/>
</dbReference>
<comment type="similarity">
    <text evidence="1">Belongs to the LysR transcriptional regulatory family.</text>
</comment>
<dbReference type="SUPFAM" id="SSF53850">
    <property type="entry name" value="Periplasmic binding protein-like II"/>
    <property type="match status" value="1"/>
</dbReference>
<gene>
    <name evidence="6" type="ORF">GGQ68_004836</name>
</gene>
<sequence>MLDKLEMFIALARESHFGRAAERMNIAQPTLSAGIKQLEAQLGVQLVYRGSRFGGLTPEGQAALVWAKRLVDDVRHLRDEMRISRQGLTGEVRLAVIPTAQTWAGRLCTAFAHRHPNVRFTILSRNSREILQMLDDFEADAGISYLENEPLGRVDTAELYDESYILVCARNSPHAKKRSIAWSELDGQTLALLTPDMQNRRIIDQLFAESGVTPATYIEANSIIALVASVASGHCMTVLPKEVASFLSGGKDIALVPLDGASRQQKVGLILPHRDPRTPVLSAMLAEAQRLTAV</sequence>